<feature type="domain" description="J" evidence="1">
    <location>
        <begin position="187"/>
        <end position="248"/>
    </location>
</feature>
<protein>
    <recommendedName>
        <fullName evidence="1">J domain-containing protein</fullName>
    </recommendedName>
</protein>
<keyword evidence="3" id="KW-1185">Reference proteome</keyword>
<dbReference type="SUPFAM" id="SSF46565">
    <property type="entry name" value="Chaperone J-domain"/>
    <property type="match status" value="1"/>
</dbReference>
<dbReference type="PANTHER" id="PTHR45376">
    <property type="entry name" value="CHAPERONE DNAJ-DOMAIN SUPERFAMILY PROTEIN-RELATED"/>
    <property type="match status" value="1"/>
</dbReference>
<organism evidence="2 3">
    <name type="scientific">Erythranthe guttata</name>
    <name type="common">Yellow monkey flower</name>
    <name type="synonym">Mimulus guttatus</name>
    <dbReference type="NCBI Taxonomy" id="4155"/>
    <lineage>
        <taxon>Eukaryota</taxon>
        <taxon>Viridiplantae</taxon>
        <taxon>Streptophyta</taxon>
        <taxon>Embryophyta</taxon>
        <taxon>Tracheophyta</taxon>
        <taxon>Spermatophyta</taxon>
        <taxon>Magnoliopsida</taxon>
        <taxon>eudicotyledons</taxon>
        <taxon>Gunneridae</taxon>
        <taxon>Pentapetalae</taxon>
        <taxon>asterids</taxon>
        <taxon>lamiids</taxon>
        <taxon>Lamiales</taxon>
        <taxon>Phrymaceae</taxon>
        <taxon>Erythranthe</taxon>
    </lineage>
</organism>
<dbReference type="eggNOG" id="KOG0714">
    <property type="taxonomic scope" value="Eukaryota"/>
</dbReference>
<dbReference type="PROSITE" id="PS50076">
    <property type="entry name" value="DNAJ_2"/>
    <property type="match status" value="1"/>
</dbReference>
<dbReference type="AlphaFoldDB" id="A0A022RU31"/>
<dbReference type="SMART" id="SM00271">
    <property type="entry name" value="DnaJ"/>
    <property type="match status" value="1"/>
</dbReference>
<dbReference type="Proteomes" id="UP000030748">
    <property type="component" value="Unassembled WGS sequence"/>
</dbReference>
<evidence type="ECO:0000313" key="2">
    <source>
        <dbReference type="EMBL" id="EYU43491.1"/>
    </source>
</evidence>
<evidence type="ECO:0000313" key="3">
    <source>
        <dbReference type="Proteomes" id="UP000030748"/>
    </source>
</evidence>
<gene>
    <name evidence="2" type="ORF">MIMGU_mgv1a0105242mg</name>
</gene>
<feature type="non-terminal residue" evidence="2">
    <location>
        <position position="1"/>
    </location>
</feature>
<dbReference type="CDD" id="cd06257">
    <property type="entry name" value="DnaJ"/>
    <property type="match status" value="1"/>
</dbReference>
<dbReference type="InterPro" id="IPR001623">
    <property type="entry name" value="DnaJ_domain"/>
</dbReference>
<dbReference type="EMBL" id="KI630253">
    <property type="protein sequence ID" value="EYU43491.1"/>
    <property type="molecule type" value="Genomic_DNA"/>
</dbReference>
<proteinExistence type="predicted"/>
<name>A0A022RU31_ERYGU</name>
<accession>A0A022RU31</accession>
<sequence length="251" mass="28400">LPRWRNVLTIKSTITQSTRVGTTSNSASFHSTNASFEKWKIKFSCEVKRNQQTPKNHIRFAVREKRSDTKRALNTILSNGGCSTSTAESFPRIGDDYTDQLNKKSRIIGQARRAYHKKMKRKHRKDNLSADYDDNPDRAFVNRTFRASEIGFDWKEFYEQNKGRFGKHGSKSSTESGDKSFTVGTYADRKILGLSTTGPLEIEDVKAAFRVSALKWHPDKHQGSSKGDAEEKFKDCVNAYKSLCNTLSGAA</sequence>
<reference evidence="2 3" key="1">
    <citation type="journal article" date="2013" name="Proc. Natl. Acad. Sci. U.S.A.">
        <title>Fine-scale variation in meiotic recombination in Mimulus inferred from population shotgun sequencing.</title>
        <authorList>
            <person name="Hellsten U."/>
            <person name="Wright K.M."/>
            <person name="Jenkins J."/>
            <person name="Shu S."/>
            <person name="Yuan Y."/>
            <person name="Wessler S.R."/>
            <person name="Schmutz J."/>
            <person name="Willis J.H."/>
            <person name="Rokhsar D.S."/>
        </authorList>
    </citation>
    <scope>NUCLEOTIDE SEQUENCE [LARGE SCALE GENOMIC DNA]</scope>
    <source>
        <strain evidence="3">cv. DUN x IM62</strain>
    </source>
</reference>
<dbReference type="Pfam" id="PF00226">
    <property type="entry name" value="DnaJ"/>
    <property type="match status" value="1"/>
</dbReference>
<dbReference type="PANTHER" id="PTHR45376:SF5">
    <property type="entry name" value="CHAPERONE DNAJ-DOMAIN SUPERFAMILY PROTEIN"/>
    <property type="match status" value="1"/>
</dbReference>
<dbReference type="STRING" id="4155.A0A022RU31"/>
<dbReference type="Gene3D" id="1.10.287.110">
    <property type="entry name" value="DnaJ domain"/>
    <property type="match status" value="1"/>
</dbReference>
<dbReference type="InterPro" id="IPR036869">
    <property type="entry name" value="J_dom_sf"/>
</dbReference>
<evidence type="ECO:0000259" key="1">
    <source>
        <dbReference type="PROSITE" id="PS50076"/>
    </source>
</evidence>